<reference evidence="3" key="3">
    <citation type="submission" date="2025-08" db="UniProtKB">
        <authorList>
            <consortium name="Ensembl"/>
        </authorList>
    </citation>
    <scope>IDENTIFICATION</scope>
</reference>
<dbReference type="Proteomes" id="UP000008144">
    <property type="component" value="Chromosome 3"/>
</dbReference>
<dbReference type="GO" id="GO:0016787">
    <property type="term" value="F:hydrolase activity"/>
    <property type="evidence" value="ECO:0007669"/>
    <property type="project" value="UniProtKB-KW"/>
</dbReference>
<dbReference type="InterPro" id="IPR001650">
    <property type="entry name" value="Helicase_C-like"/>
</dbReference>
<proteinExistence type="predicted"/>
<reference evidence="3" key="2">
    <citation type="journal article" date="2008" name="Genome Biol.">
        <title>Improved genome assembly and evidence-based global gene model set for the chordate Ciona intestinalis: new insight into intron and operon populations.</title>
        <authorList>
            <person name="Satou Y."/>
            <person name="Mineta K."/>
            <person name="Ogasawara M."/>
            <person name="Sasakura Y."/>
            <person name="Shoguchi E."/>
            <person name="Ueno K."/>
            <person name="Yamada L."/>
            <person name="Matsumoto J."/>
            <person name="Wasserscheid J."/>
            <person name="Dewar K."/>
            <person name="Wiley G.B."/>
            <person name="Macmil S.L."/>
            <person name="Roe B.A."/>
            <person name="Zeller R.W."/>
            <person name="Hastings K.E."/>
            <person name="Lemaire P."/>
            <person name="Lindquist E."/>
            <person name="Endo T."/>
            <person name="Hotta K."/>
            <person name="Inaba K."/>
        </authorList>
    </citation>
    <scope>NUCLEOTIDE SEQUENCE [LARGE SCALE GENOMIC DNA]</scope>
    <source>
        <strain evidence="3">wild type</strain>
    </source>
</reference>
<name>F6XCR2_CIOIN</name>
<dbReference type="PANTHER" id="PTHR45629">
    <property type="entry name" value="SNF2/RAD54 FAMILY MEMBER"/>
    <property type="match status" value="1"/>
</dbReference>
<keyword evidence="1" id="KW-0378">Hydrolase</keyword>
<dbReference type="InterPro" id="IPR049730">
    <property type="entry name" value="SNF2/RAD54-like_C"/>
</dbReference>
<dbReference type="AlphaFoldDB" id="F6XCR2"/>
<dbReference type="PROSITE" id="PS51194">
    <property type="entry name" value="HELICASE_CTER"/>
    <property type="match status" value="1"/>
</dbReference>
<reference evidence="4" key="1">
    <citation type="journal article" date="2002" name="Science">
        <title>The draft genome of Ciona intestinalis: insights into chordate and vertebrate origins.</title>
        <authorList>
            <person name="Dehal P."/>
            <person name="Satou Y."/>
            <person name="Campbell R.K."/>
            <person name="Chapman J."/>
            <person name="Degnan B."/>
            <person name="De Tomaso A."/>
            <person name="Davidson B."/>
            <person name="Di Gregorio A."/>
            <person name="Gelpke M."/>
            <person name="Goodstein D.M."/>
            <person name="Harafuji N."/>
            <person name="Hastings K.E."/>
            <person name="Ho I."/>
            <person name="Hotta K."/>
            <person name="Huang W."/>
            <person name="Kawashima T."/>
            <person name="Lemaire P."/>
            <person name="Martinez D."/>
            <person name="Meinertzhagen I.A."/>
            <person name="Necula S."/>
            <person name="Nonaka M."/>
            <person name="Putnam N."/>
            <person name="Rash S."/>
            <person name="Saiga H."/>
            <person name="Satake M."/>
            <person name="Terry A."/>
            <person name="Yamada L."/>
            <person name="Wang H.G."/>
            <person name="Awazu S."/>
            <person name="Azumi K."/>
            <person name="Boore J."/>
            <person name="Branno M."/>
            <person name="Chin-Bow S."/>
            <person name="DeSantis R."/>
            <person name="Doyle S."/>
            <person name="Francino P."/>
            <person name="Keys D.N."/>
            <person name="Haga S."/>
            <person name="Hayashi H."/>
            <person name="Hino K."/>
            <person name="Imai K.S."/>
            <person name="Inaba K."/>
            <person name="Kano S."/>
            <person name="Kobayashi K."/>
            <person name="Kobayashi M."/>
            <person name="Lee B.I."/>
            <person name="Makabe K.W."/>
            <person name="Manohar C."/>
            <person name="Matassi G."/>
            <person name="Medina M."/>
            <person name="Mochizuki Y."/>
            <person name="Mount S."/>
            <person name="Morishita T."/>
            <person name="Miura S."/>
            <person name="Nakayama A."/>
            <person name="Nishizaka S."/>
            <person name="Nomoto H."/>
            <person name="Ohta F."/>
            <person name="Oishi K."/>
            <person name="Rigoutsos I."/>
            <person name="Sano M."/>
            <person name="Sasaki A."/>
            <person name="Sasakura Y."/>
            <person name="Shoguchi E."/>
            <person name="Shin-i T."/>
            <person name="Spagnuolo A."/>
            <person name="Stainier D."/>
            <person name="Suzuki M.M."/>
            <person name="Tassy O."/>
            <person name="Takatori N."/>
            <person name="Tokuoka M."/>
            <person name="Yagi K."/>
            <person name="Yoshizaki F."/>
            <person name="Wada S."/>
            <person name="Zhang C."/>
            <person name="Hyatt P.D."/>
            <person name="Larimer F."/>
            <person name="Detter C."/>
            <person name="Doggett N."/>
            <person name="Glavina T."/>
            <person name="Hawkins T."/>
            <person name="Richardson P."/>
            <person name="Lucas S."/>
            <person name="Kohara Y."/>
            <person name="Levine M."/>
            <person name="Satoh N."/>
            <person name="Rokhsar D.S."/>
        </authorList>
    </citation>
    <scope>NUCLEOTIDE SEQUENCE [LARGE SCALE GENOMIC DNA]</scope>
</reference>
<evidence type="ECO:0000256" key="1">
    <source>
        <dbReference type="ARBA" id="ARBA00022801"/>
    </source>
</evidence>
<dbReference type="InterPro" id="IPR050496">
    <property type="entry name" value="SNF2_RAD54_helicase_repair"/>
</dbReference>
<dbReference type="Ensembl" id="ENSCINT00000023969.2">
    <property type="protein sequence ID" value="ENSCINP00000023723.2"/>
    <property type="gene ID" value="ENSCING00000009529.3"/>
</dbReference>
<dbReference type="SUPFAM" id="SSF52540">
    <property type="entry name" value="P-loop containing nucleoside triphosphate hydrolases"/>
    <property type="match status" value="1"/>
</dbReference>
<evidence type="ECO:0000259" key="2">
    <source>
        <dbReference type="PROSITE" id="PS51194"/>
    </source>
</evidence>
<evidence type="ECO:0000313" key="3">
    <source>
        <dbReference type="Ensembl" id="ENSCINP00000023723.2"/>
    </source>
</evidence>
<feature type="domain" description="Helicase C-terminal" evidence="2">
    <location>
        <begin position="35"/>
        <end position="196"/>
    </location>
</feature>
<dbReference type="STRING" id="7719.ENSCINP00000023723"/>
<dbReference type="PANTHER" id="PTHR45629:SF7">
    <property type="entry name" value="DNA EXCISION REPAIR PROTEIN ERCC-6-RELATED"/>
    <property type="match status" value="1"/>
</dbReference>
<protein>
    <recommendedName>
        <fullName evidence="2">Helicase C-terminal domain-containing protein</fullName>
    </recommendedName>
</protein>
<reference evidence="3" key="4">
    <citation type="submission" date="2025-09" db="UniProtKB">
        <authorList>
            <consortium name="Ensembl"/>
        </authorList>
    </citation>
    <scope>IDENTIFICATION</scope>
</reference>
<dbReference type="EMBL" id="EAAA01001689">
    <property type="status" value="NOT_ANNOTATED_CDS"/>
    <property type="molecule type" value="Genomic_DNA"/>
</dbReference>
<dbReference type="CDD" id="cd18793">
    <property type="entry name" value="SF2_C_SNF"/>
    <property type="match status" value="1"/>
</dbReference>
<evidence type="ECO:0000313" key="4">
    <source>
        <dbReference type="Proteomes" id="UP000008144"/>
    </source>
</evidence>
<sequence>MTENLDQEAIEGCAANRINNISDQVLMEESGKLQFLIPLLLRLREEGHRTLIFSMSRKMLNIIQRILMNLKFKVMRMDGLVTKLSEREKRVKLFQEDSSYSVFLLTTQVGGVGLTLTAADRVVIYDPSWNPATDSQAVDRIYRIGQKKSVAVYRLITCGSVEEKIYRRQIFKNSVIQQSTGQCDDPYRYFSKQELAELFQLDDVLSSSTQIQLSQLHSHQRKLDDHLQEHMDYLHELKMFGVSDHDLMFSQKPDDIDCDDEAVTGLTNQVELAQNRLLMESNQFTGITDAEQRWGGFVSEDRVADVKPKDLEPVYPIEGLTTKLETLQIPSPPKKEDIKPIKIEPNLEEEIVC</sequence>
<dbReference type="InterPro" id="IPR027417">
    <property type="entry name" value="P-loop_NTPase"/>
</dbReference>
<organism evidence="3 4">
    <name type="scientific">Ciona intestinalis</name>
    <name type="common">Transparent sea squirt</name>
    <name type="synonym">Ascidia intestinalis</name>
    <dbReference type="NCBI Taxonomy" id="7719"/>
    <lineage>
        <taxon>Eukaryota</taxon>
        <taxon>Metazoa</taxon>
        <taxon>Chordata</taxon>
        <taxon>Tunicata</taxon>
        <taxon>Ascidiacea</taxon>
        <taxon>Phlebobranchia</taxon>
        <taxon>Cionidae</taxon>
        <taxon>Ciona</taxon>
    </lineage>
</organism>
<dbReference type="HOGENOM" id="CLU_786508_0_0_1"/>
<dbReference type="SMART" id="SM00490">
    <property type="entry name" value="HELICc"/>
    <property type="match status" value="1"/>
</dbReference>
<dbReference type="GeneTree" id="ENSGT00940000156837"/>
<dbReference type="Pfam" id="PF00271">
    <property type="entry name" value="Helicase_C"/>
    <property type="match status" value="1"/>
</dbReference>
<accession>F6XCR2</accession>
<dbReference type="Gene3D" id="3.40.50.300">
    <property type="entry name" value="P-loop containing nucleotide triphosphate hydrolases"/>
    <property type="match status" value="1"/>
</dbReference>
<keyword evidence="4" id="KW-1185">Reference proteome</keyword>
<dbReference type="InParanoid" id="F6XCR2"/>